<evidence type="ECO:0000313" key="9">
    <source>
        <dbReference type="Proteomes" id="UP001267710"/>
    </source>
</evidence>
<feature type="topological domain" description="Cytoplasmic" evidence="7">
    <location>
        <begin position="1"/>
        <end position="5"/>
    </location>
</feature>
<evidence type="ECO:0000256" key="5">
    <source>
        <dbReference type="ARBA" id="ARBA00023136"/>
    </source>
</evidence>
<keyword evidence="7" id="KW-0997">Cell inner membrane</keyword>
<feature type="coiled-coil region" evidence="7">
    <location>
        <begin position="31"/>
        <end position="72"/>
    </location>
</feature>
<keyword evidence="7" id="KW-0175">Coiled coil</keyword>
<reference evidence="8 9" key="1">
    <citation type="submission" date="2023-08" db="EMBL/GenBank/DDBJ databases">
        <title>Functional and genomic diversity of the sorghum phyllosphere microbiome.</title>
        <authorList>
            <person name="Shade A."/>
        </authorList>
    </citation>
    <scope>NUCLEOTIDE SEQUENCE [LARGE SCALE GENOMIC DNA]</scope>
    <source>
        <strain evidence="8 9">SORGH_AS_0335</strain>
    </source>
</reference>
<comment type="function">
    <text evidence="7">Essential cell division protein. May link together the upstream cell division proteins, which are predominantly cytoplasmic, with the downstream cell division proteins, which are predominantly periplasmic.</text>
</comment>
<evidence type="ECO:0000256" key="4">
    <source>
        <dbReference type="ARBA" id="ARBA00022989"/>
    </source>
</evidence>
<keyword evidence="9" id="KW-1185">Reference proteome</keyword>
<keyword evidence="6 7" id="KW-0131">Cell cycle</keyword>
<name>A0ABU1IGS3_9BURK</name>
<evidence type="ECO:0000256" key="1">
    <source>
        <dbReference type="ARBA" id="ARBA00022475"/>
    </source>
</evidence>
<evidence type="ECO:0000256" key="6">
    <source>
        <dbReference type="ARBA" id="ARBA00023306"/>
    </source>
</evidence>
<comment type="similarity">
    <text evidence="7">Belongs to the FtsB family.</text>
</comment>
<dbReference type="InterPro" id="IPR023081">
    <property type="entry name" value="Cell_div_FtsB"/>
</dbReference>
<keyword evidence="3 7" id="KW-0812">Transmembrane</keyword>
<dbReference type="InterPro" id="IPR007060">
    <property type="entry name" value="FtsL/DivIC"/>
</dbReference>
<keyword evidence="5 7" id="KW-0472">Membrane</keyword>
<dbReference type="EMBL" id="JAVIZX010000001">
    <property type="protein sequence ID" value="MDR6216423.1"/>
    <property type="molecule type" value="Genomic_DNA"/>
</dbReference>
<keyword evidence="4 7" id="KW-1133">Transmembrane helix</keyword>
<evidence type="ECO:0000256" key="2">
    <source>
        <dbReference type="ARBA" id="ARBA00022618"/>
    </source>
</evidence>
<keyword evidence="2 7" id="KW-0132">Cell division</keyword>
<accession>A0ABU1IGS3</accession>
<evidence type="ECO:0000313" key="8">
    <source>
        <dbReference type="EMBL" id="MDR6216423.1"/>
    </source>
</evidence>
<comment type="subunit">
    <text evidence="7">Part of a complex composed of FtsB, FtsL and FtsQ.</text>
</comment>
<protein>
    <recommendedName>
        <fullName evidence="7">Cell division protein FtsB</fullName>
    </recommendedName>
</protein>
<comment type="subcellular location">
    <subcellularLocation>
        <location evidence="7">Cell inner membrane</location>
        <topology evidence="7">Single-pass type II membrane protein</topology>
    </subcellularLocation>
    <text evidence="7">Localizes to the division septum.</text>
</comment>
<evidence type="ECO:0000256" key="7">
    <source>
        <dbReference type="HAMAP-Rule" id="MF_00599"/>
    </source>
</evidence>
<feature type="topological domain" description="Periplasmic" evidence="7">
    <location>
        <begin position="24"/>
        <end position="94"/>
    </location>
</feature>
<gene>
    <name evidence="7" type="primary">ftsB</name>
    <name evidence="8" type="ORF">QE399_004112</name>
</gene>
<dbReference type="PANTHER" id="PTHR37485:SF1">
    <property type="entry name" value="CELL DIVISION PROTEIN FTSB"/>
    <property type="match status" value="1"/>
</dbReference>
<comment type="caution">
    <text evidence="8">The sequence shown here is derived from an EMBL/GenBank/DDBJ whole genome shotgun (WGS) entry which is preliminary data.</text>
</comment>
<organism evidence="8 9">
    <name type="scientific">Paracidovorax wautersii</name>
    <dbReference type="NCBI Taxonomy" id="1177982"/>
    <lineage>
        <taxon>Bacteria</taxon>
        <taxon>Pseudomonadati</taxon>
        <taxon>Pseudomonadota</taxon>
        <taxon>Betaproteobacteria</taxon>
        <taxon>Burkholderiales</taxon>
        <taxon>Comamonadaceae</taxon>
        <taxon>Paracidovorax</taxon>
    </lineage>
</organism>
<dbReference type="Proteomes" id="UP001267710">
    <property type="component" value="Unassembled WGS sequence"/>
</dbReference>
<evidence type="ECO:0000256" key="3">
    <source>
        <dbReference type="ARBA" id="ARBA00022692"/>
    </source>
</evidence>
<dbReference type="HAMAP" id="MF_00599">
    <property type="entry name" value="FtsB"/>
    <property type="match status" value="1"/>
</dbReference>
<dbReference type="PANTHER" id="PTHR37485">
    <property type="entry name" value="CELL DIVISION PROTEIN FTSB"/>
    <property type="match status" value="1"/>
</dbReference>
<dbReference type="RefSeq" id="WP_309831820.1">
    <property type="nucleotide sequence ID" value="NZ_JAVIZX010000001.1"/>
</dbReference>
<keyword evidence="1 7" id="KW-1003">Cell membrane</keyword>
<proteinExistence type="inferred from homology"/>
<dbReference type="Pfam" id="PF04977">
    <property type="entry name" value="DivIC"/>
    <property type="match status" value="1"/>
</dbReference>
<sequence length="94" mass="10483">MSSRIVPLVLLLLLVGIHAQLWTGRGSIAHVQEMREKIEAQHAANAQARQANERLGSEVQDLKDGLDMVEEKARSELGMVKPNEIYVQVASPRR</sequence>
<dbReference type="GO" id="GO:0051301">
    <property type="term" value="P:cell division"/>
    <property type="evidence" value="ECO:0007669"/>
    <property type="project" value="UniProtKB-KW"/>
</dbReference>